<dbReference type="Proteomes" id="UP000287171">
    <property type="component" value="Unassembled WGS sequence"/>
</dbReference>
<dbReference type="CDD" id="cd04301">
    <property type="entry name" value="NAT_SF"/>
    <property type="match status" value="1"/>
</dbReference>
<dbReference type="EMBL" id="BIFT01000002">
    <property type="protein sequence ID" value="GCE29937.1"/>
    <property type="molecule type" value="Genomic_DNA"/>
</dbReference>
<keyword evidence="2" id="KW-0808">Transferase</keyword>
<dbReference type="OrthoDB" id="9796171at2"/>
<dbReference type="InterPro" id="IPR016181">
    <property type="entry name" value="Acyl_CoA_acyltransferase"/>
</dbReference>
<dbReference type="PROSITE" id="PS51186">
    <property type="entry name" value="GNAT"/>
    <property type="match status" value="1"/>
</dbReference>
<evidence type="ECO:0000259" key="1">
    <source>
        <dbReference type="PROSITE" id="PS51186"/>
    </source>
</evidence>
<name>A0A402BFA7_9CHLR</name>
<evidence type="ECO:0000313" key="2">
    <source>
        <dbReference type="EMBL" id="GCE29937.1"/>
    </source>
</evidence>
<dbReference type="SUPFAM" id="SSF55729">
    <property type="entry name" value="Acyl-CoA N-acyltransferases (Nat)"/>
    <property type="match status" value="1"/>
</dbReference>
<feature type="domain" description="N-acetyltransferase" evidence="1">
    <location>
        <begin position="119"/>
        <end position="257"/>
    </location>
</feature>
<comment type="caution">
    <text evidence="2">The sequence shown here is derived from an EMBL/GenBank/DDBJ whole genome shotgun (WGS) entry which is preliminary data.</text>
</comment>
<evidence type="ECO:0000313" key="3">
    <source>
        <dbReference type="Proteomes" id="UP000287171"/>
    </source>
</evidence>
<dbReference type="AlphaFoldDB" id="A0A402BFA7"/>
<dbReference type="GO" id="GO:0016747">
    <property type="term" value="F:acyltransferase activity, transferring groups other than amino-acyl groups"/>
    <property type="evidence" value="ECO:0007669"/>
    <property type="project" value="InterPro"/>
</dbReference>
<dbReference type="Gene3D" id="3.40.630.30">
    <property type="match status" value="1"/>
</dbReference>
<accession>A0A402BFA7</accession>
<proteinExistence type="predicted"/>
<dbReference type="RefSeq" id="WP_126630113.1">
    <property type="nucleotide sequence ID" value="NZ_BIFT01000002.1"/>
</dbReference>
<gene>
    <name evidence="2" type="ORF">KDA_54210</name>
</gene>
<keyword evidence="3" id="KW-1185">Reference proteome</keyword>
<protein>
    <submittedName>
        <fullName evidence="2">N-acetyltransferase</fullName>
    </submittedName>
</protein>
<dbReference type="Pfam" id="PF00583">
    <property type="entry name" value="Acetyltransf_1"/>
    <property type="match status" value="1"/>
</dbReference>
<sequence>MHLDVRKNFEEKVSYVARSLSSMAVYDQASFLAVDCGLPSDTFNVIVVRDVSEVAQLQTGVDRFISRKLPFAVWYWDDAVDKANVPEITQHGLVHTETHKAMYADLSQLPPLSFHVEGLEIKHVTTTSELLQFGELIAALFGNSPEGRQVFTYFQTLSSYPLTMFPNMRYYLGICDEQVVAIGTLFIGSETIGIYDIVTHNHYRKRGIGSAMFQHLLNEARKEKHRFSVLQASPDGLGIYLRSGFTITGEVFTFERA</sequence>
<reference evidence="3" key="1">
    <citation type="submission" date="2018-12" db="EMBL/GenBank/DDBJ databases">
        <title>Tengunoibacter tsumagoiensis gen. nov., sp. nov., Dictyobacter kobayashii sp. nov., D. alpinus sp. nov., and D. joshuensis sp. nov. and description of Dictyobacteraceae fam. nov. within the order Ktedonobacterales isolated from Tengu-no-mugimeshi.</title>
        <authorList>
            <person name="Wang C.M."/>
            <person name="Zheng Y."/>
            <person name="Sakai Y."/>
            <person name="Toyoda A."/>
            <person name="Minakuchi Y."/>
            <person name="Abe K."/>
            <person name="Yokota A."/>
            <person name="Yabe S."/>
        </authorList>
    </citation>
    <scope>NUCLEOTIDE SEQUENCE [LARGE SCALE GENOMIC DNA]</scope>
    <source>
        <strain evidence="3">Uno16</strain>
    </source>
</reference>
<dbReference type="InterPro" id="IPR000182">
    <property type="entry name" value="GNAT_dom"/>
</dbReference>
<organism evidence="2 3">
    <name type="scientific">Dictyobacter alpinus</name>
    <dbReference type="NCBI Taxonomy" id="2014873"/>
    <lineage>
        <taxon>Bacteria</taxon>
        <taxon>Bacillati</taxon>
        <taxon>Chloroflexota</taxon>
        <taxon>Ktedonobacteria</taxon>
        <taxon>Ktedonobacterales</taxon>
        <taxon>Dictyobacteraceae</taxon>
        <taxon>Dictyobacter</taxon>
    </lineage>
</organism>